<evidence type="ECO:0000313" key="3">
    <source>
        <dbReference type="EMBL" id="QCI79281.1"/>
    </source>
</evidence>
<feature type="transmembrane region" description="Helical" evidence="2">
    <location>
        <begin position="57"/>
        <end position="83"/>
    </location>
</feature>
<feature type="region of interest" description="Disordered" evidence="1">
    <location>
        <begin position="105"/>
        <end position="135"/>
    </location>
</feature>
<dbReference type="KEGG" id="hgn:E6W36_06055"/>
<gene>
    <name evidence="3" type="ORF">E6W36_06055</name>
</gene>
<sequence>MTDTGEDIQTGQGATDSGPPRPAAATDWEATARIIRASSAARLAETRGGRRRGRVSVLHMVMMAGVAVLLLSALAGAFSRVLLPMMKNWKRDQEMAVAAREQGLAESGEDVGMPAEQKRRAAAAARAAAGKTPIR</sequence>
<accession>A0A4D7C2I8</accession>
<dbReference type="RefSeq" id="WP_222874115.1">
    <property type="nucleotide sequence ID" value="NZ_CP039704.1"/>
</dbReference>
<feature type="region of interest" description="Disordered" evidence="1">
    <location>
        <begin position="1"/>
        <end position="25"/>
    </location>
</feature>
<evidence type="ECO:0000256" key="2">
    <source>
        <dbReference type="SAM" id="Phobius"/>
    </source>
</evidence>
<organism evidence="3 4">
    <name type="scientific">Hankyongella ginsenosidimutans</name>
    <dbReference type="NCBI Taxonomy" id="1763828"/>
    <lineage>
        <taxon>Bacteria</taxon>
        <taxon>Pseudomonadati</taxon>
        <taxon>Pseudomonadota</taxon>
        <taxon>Alphaproteobacteria</taxon>
        <taxon>Sphingomonadales</taxon>
        <taxon>Sphingomonadaceae</taxon>
        <taxon>Hankyongella</taxon>
    </lineage>
</organism>
<dbReference type="AlphaFoldDB" id="A0A4D7C2I8"/>
<keyword evidence="4" id="KW-1185">Reference proteome</keyword>
<reference evidence="4" key="1">
    <citation type="submission" date="2019-04" db="EMBL/GenBank/DDBJ databases">
        <title>Complete genome sequence of Sphingomonas sp. W1-2-3.</title>
        <authorList>
            <person name="Im W.T."/>
        </authorList>
    </citation>
    <scope>NUCLEOTIDE SEQUENCE [LARGE SCALE GENOMIC DNA]</scope>
    <source>
        <strain evidence="4">W1-2-3</strain>
    </source>
</reference>
<dbReference type="EMBL" id="CP039704">
    <property type="protein sequence ID" value="QCI79281.1"/>
    <property type="molecule type" value="Genomic_DNA"/>
</dbReference>
<keyword evidence="2" id="KW-0812">Transmembrane</keyword>
<evidence type="ECO:0000256" key="1">
    <source>
        <dbReference type="SAM" id="MobiDB-lite"/>
    </source>
</evidence>
<evidence type="ECO:0000313" key="4">
    <source>
        <dbReference type="Proteomes" id="UP000298714"/>
    </source>
</evidence>
<keyword evidence="2" id="KW-0472">Membrane</keyword>
<proteinExistence type="predicted"/>
<keyword evidence="2" id="KW-1133">Transmembrane helix</keyword>
<dbReference type="Proteomes" id="UP000298714">
    <property type="component" value="Chromosome"/>
</dbReference>
<protein>
    <submittedName>
        <fullName evidence="3">Uncharacterized protein</fullName>
    </submittedName>
</protein>
<name>A0A4D7C2I8_9SPHN</name>